<organism evidence="2 3">
    <name type="scientific">Pristionchus entomophagus</name>
    <dbReference type="NCBI Taxonomy" id="358040"/>
    <lineage>
        <taxon>Eukaryota</taxon>
        <taxon>Metazoa</taxon>
        <taxon>Ecdysozoa</taxon>
        <taxon>Nematoda</taxon>
        <taxon>Chromadorea</taxon>
        <taxon>Rhabditida</taxon>
        <taxon>Rhabditina</taxon>
        <taxon>Diplogasteromorpha</taxon>
        <taxon>Diplogasteroidea</taxon>
        <taxon>Neodiplogasteridae</taxon>
        <taxon>Pristionchus</taxon>
    </lineage>
</organism>
<protein>
    <recommendedName>
        <fullName evidence="4">G protein-coupled receptor</fullName>
    </recommendedName>
</protein>
<keyword evidence="1" id="KW-0812">Transmembrane</keyword>
<dbReference type="AlphaFoldDB" id="A0AAV5U776"/>
<sequence length="114" mass="12515">ILDTIGSVLIMALMGILMITQLLIEVRHGMANASPATKNYFSAYYIIFYFQGIVPNAFVIGPAFCLLGLYLYMRYVGTEISSANLTAISVMSMNVMSLHAFAHSLTVLAYSPSY</sequence>
<keyword evidence="3" id="KW-1185">Reference proteome</keyword>
<evidence type="ECO:0000313" key="3">
    <source>
        <dbReference type="Proteomes" id="UP001432027"/>
    </source>
</evidence>
<accession>A0AAV5U776</accession>
<name>A0AAV5U776_9BILA</name>
<dbReference type="EMBL" id="BTSX01000006">
    <property type="protein sequence ID" value="GMT02741.1"/>
    <property type="molecule type" value="Genomic_DNA"/>
</dbReference>
<evidence type="ECO:0000313" key="2">
    <source>
        <dbReference type="EMBL" id="GMT02741.1"/>
    </source>
</evidence>
<reference evidence="2" key="1">
    <citation type="submission" date="2023-10" db="EMBL/GenBank/DDBJ databases">
        <title>Genome assembly of Pristionchus species.</title>
        <authorList>
            <person name="Yoshida K."/>
            <person name="Sommer R.J."/>
        </authorList>
    </citation>
    <scope>NUCLEOTIDE SEQUENCE</scope>
    <source>
        <strain evidence="2">RS0144</strain>
    </source>
</reference>
<comment type="caution">
    <text evidence="2">The sequence shown here is derived from an EMBL/GenBank/DDBJ whole genome shotgun (WGS) entry which is preliminary data.</text>
</comment>
<gene>
    <name evidence="2" type="ORF">PENTCL1PPCAC_24915</name>
</gene>
<keyword evidence="1" id="KW-0472">Membrane</keyword>
<feature type="non-terminal residue" evidence="2">
    <location>
        <position position="1"/>
    </location>
</feature>
<feature type="transmembrane region" description="Helical" evidence="1">
    <location>
        <begin position="85"/>
        <end position="110"/>
    </location>
</feature>
<keyword evidence="1" id="KW-1133">Transmembrane helix</keyword>
<evidence type="ECO:0000256" key="1">
    <source>
        <dbReference type="SAM" id="Phobius"/>
    </source>
</evidence>
<evidence type="ECO:0008006" key="4">
    <source>
        <dbReference type="Google" id="ProtNLM"/>
    </source>
</evidence>
<feature type="transmembrane region" description="Helical" evidence="1">
    <location>
        <begin position="44"/>
        <end position="73"/>
    </location>
</feature>
<proteinExistence type="predicted"/>
<feature type="transmembrane region" description="Helical" evidence="1">
    <location>
        <begin position="7"/>
        <end position="24"/>
    </location>
</feature>
<dbReference type="Proteomes" id="UP001432027">
    <property type="component" value="Unassembled WGS sequence"/>
</dbReference>